<keyword evidence="1" id="KW-0853">WD repeat</keyword>
<name>A0A6P7G128_DIAVI</name>
<reference evidence="5" key="1">
    <citation type="submission" date="2025-08" db="UniProtKB">
        <authorList>
            <consortium name="RefSeq"/>
        </authorList>
    </citation>
    <scope>IDENTIFICATION</scope>
    <source>
        <tissue evidence="5">Whole insect</tissue>
    </source>
</reference>
<feature type="domain" description="Gem-associated protein 5 second beta-propeller" evidence="4">
    <location>
        <begin position="950"/>
        <end position="1251"/>
    </location>
</feature>
<dbReference type="SUPFAM" id="SSF50978">
    <property type="entry name" value="WD40 repeat-like"/>
    <property type="match status" value="3"/>
</dbReference>
<dbReference type="KEGG" id="dvv:114334840"/>
<feature type="compositionally biased region" description="Basic and acidic residues" evidence="2">
    <location>
        <begin position="717"/>
        <end position="750"/>
    </location>
</feature>
<feature type="compositionally biased region" description="Basic and acidic residues" evidence="2">
    <location>
        <begin position="617"/>
        <end position="642"/>
    </location>
</feature>
<dbReference type="OrthoDB" id="7326421at2759"/>
<evidence type="ECO:0000313" key="5">
    <source>
        <dbReference type="RefSeq" id="XP_028140747.1"/>
    </source>
</evidence>
<dbReference type="Pfam" id="PF23774">
    <property type="entry name" value="TPR_GEMI5"/>
    <property type="match status" value="1"/>
</dbReference>
<gene>
    <name evidence="5" type="primary">LOC114334840</name>
</gene>
<dbReference type="FunCoup" id="A0A6P7G128">
    <property type="interactions" value="1079"/>
</dbReference>
<feature type="domain" description="Gem-associated protein 5 TPR" evidence="3">
    <location>
        <begin position="1356"/>
        <end position="1562"/>
    </location>
</feature>
<feature type="compositionally biased region" description="Basic and acidic residues" evidence="2">
    <location>
        <begin position="1598"/>
        <end position="1610"/>
    </location>
</feature>
<feature type="repeat" description="WD" evidence="1">
    <location>
        <begin position="90"/>
        <end position="134"/>
    </location>
</feature>
<accession>A0A6P7G128</accession>
<feature type="compositionally biased region" description="Basic and acidic residues" evidence="2">
    <location>
        <begin position="1656"/>
        <end position="1692"/>
    </location>
</feature>
<dbReference type="RefSeq" id="XP_028140747.1">
    <property type="nucleotide sequence ID" value="XM_028284946.1"/>
</dbReference>
<feature type="compositionally biased region" description="Basic and acidic residues" evidence="2">
    <location>
        <begin position="567"/>
        <end position="592"/>
    </location>
</feature>
<feature type="compositionally biased region" description="Low complexity" evidence="2">
    <location>
        <begin position="554"/>
        <end position="564"/>
    </location>
</feature>
<dbReference type="InterPro" id="IPR015943">
    <property type="entry name" value="WD40/YVTN_repeat-like_dom_sf"/>
</dbReference>
<dbReference type="PANTHER" id="PTHR46362:SF1">
    <property type="entry name" value="GEM-ASSOCIATED PROTEIN 5"/>
    <property type="match status" value="1"/>
</dbReference>
<dbReference type="GO" id="GO:0003730">
    <property type="term" value="F:mRNA 3'-UTR binding"/>
    <property type="evidence" value="ECO:0007669"/>
    <property type="project" value="TreeGrafter"/>
</dbReference>
<feature type="region of interest" description="Disordered" evidence="2">
    <location>
        <begin position="1590"/>
        <end position="1702"/>
    </location>
</feature>
<dbReference type="SMART" id="SM00320">
    <property type="entry name" value="WD40"/>
    <property type="match status" value="7"/>
</dbReference>
<proteinExistence type="predicted"/>
<feature type="compositionally biased region" description="Polar residues" evidence="2">
    <location>
        <begin position="700"/>
        <end position="714"/>
    </location>
</feature>
<feature type="compositionally biased region" description="Basic and acidic residues" evidence="2">
    <location>
        <begin position="356"/>
        <end position="376"/>
    </location>
</feature>
<feature type="compositionally biased region" description="Basic and acidic residues" evidence="2">
    <location>
        <begin position="402"/>
        <end position="435"/>
    </location>
</feature>
<dbReference type="Gene3D" id="2.130.10.10">
    <property type="entry name" value="YVTN repeat-like/Quinoprotein amine dehydrogenase"/>
    <property type="match status" value="3"/>
</dbReference>
<feature type="region of interest" description="Disordered" evidence="2">
    <location>
        <begin position="344"/>
        <end position="754"/>
    </location>
</feature>
<feature type="compositionally biased region" description="Basic and acidic residues" evidence="2">
    <location>
        <begin position="667"/>
        <end position="692"/>
    </location>
</feature>
<organism evidence="5">
    <name type="scientific">Diabrotica virgifera virgifera</name>
    <name type="common">western corn rootworm</name>
    <dbReference type="NCBI Taxonomy" id="50390"/>
    <lineage>
        <taxon>Eukaryota</taxon>
        <taxon>Metazoa</taxon>
        <taxon>Ecdysozoa</taxon>
        <taxon>Arthropoda</taxon>
        <taxon>Hexapoda</taxon>
        <taxon>Insecta</taxon>
        <taxon>Pterygota</taxon>
        <taxon>Neoptera</taxon>
        <taxon>Endopterygota</taxon>
        <taxon>Coleoptera</taxon>
        <taxon>Polyphaga</taxon>
        <taxon>Cucujiformia</taxon>
        <taxon>Chrysomeloidea</taxon>
        <taxon>Chrysomelidae</taxon>
        <taxon>Galerucinae</taxon>
        <taxon>Diabroticina</taxon>
        <taxon>Diabroticites</taxon>
        <taxon>Diabrotica</taxon>
    </lineage>
</organism>
<evidence type="ECO:0000256" key="2">
    <source>
        <dbReference type="SAM" id="MobiDB-lite"/>
    </source>
</evidence>
<feature type="compositionally biased region" description="Low complexity" evidence="2">
    <location>
        <begin position="389"/>
        <end position="399"/>
    </location>
</feature>
<evidence type="ECO:0000256" key="1">
    <source>
        <dbReference type="PROSITE-ProRule" id="PRU00221"/>
    </source>
</evidence>
<feature type="compositionally biased region" description="Basic and acidic residues" evidence="2">
    <location>
        <begin position="465"/>
        <end position="475"/>
    </location>
</feature>
<dbReference type="InterPro" id="IPR052640">
    <property type="entry name" value="Gemin-5"/>
</dbReference>
<dbReference type="Pfam" id="PF23775">
    <property type="entry name" value="Beta-prop_RIG_2nd"/>
    <property type="match status" value="1"/>
</dbReference>
<dbReference type="GO" id="GO:0032797">
    <property type="term" value="C:SMN complex"/>
    <property type="evidence" value="ECO:0007669"/>
    <property type="project" value="TreeGrafter"/>
</dbReference>
<dbReference type="InterPro" id="IPR036322">
    <property type="entry name" value="WD40_repeat_dom_sf"/>
</dbReference>
<sequence>MDYQTFLGDNPEYPMFDPDYSYSFLSHFTNFTMIMEEMNPVTVPPSPNWFEEKIIACAPDNTLIYGSRNDLIIIEQNKDTEQAANVRIISRAHAQRVLSVSINRNWGPSKKFAASSDDKIVKLWNLETDKKLESHDKHASDNRIVGITFAGDDRVISVSDDGNIVIWNIINNETKVLHKGLFGMKVSISCISTCPHANWLTAFGLKSGLVIVADLRKDGKLLHKMRAHDKPIISLAWCPVPINIFPKSPQNYVGQNKKEKPELEEVVDKGEKTEELSPVATSHPLLKVYDSGDEDFLKECQILKDKILGSRENIIDKVESEEAEVSSDQLHRIIDTSILEKNLDPQQKLDYQSTSEEPHSFEPIDHPELDKNHDSTKCGSTLNAVPTGSESESIESTITKVESQENKREYDKELDTVPAKPDDQSNNLDEQKSCEINKNTELLVSDTLKAAPTESSNESTINEPKSQENKSESKTELNMASNKNDLTEHDVELTEPTLKAPPTESSNESNINEPESQENKSESKTELNMASNKNDLTEHDVELTEPTLKAPPTESSNESNINEPESQENKSESKTKLDMASNKHDLTEHDVELTEPTLKSPPTESSNESTINEPESQENKSESKTKLDMASNKHDLTEHDVELTEPTLKSPPTESSNESTINEPESQENKSESKTELDMASNKHDLTEHDVELTEPTLKSPPTESSNESTINEPESQENKSESKTELDMASNKHDLTERDVELNEPKNDIQNDDSVLQNDKDLETKLNDHVDDSGNGAYAEMNIVTATSVEEAPQKEFLLASSAKESNIYIWRAGTDGRLQTFLMLPHKAKKYKSKGQLEKMWISLCWITPTVLLSSSKDAELLAWNLPKPKDDSKLMKVIHKEHSALLFSMVAAPILLNEYNWQDGPMATNVWTTAQDRLLINTDITNKTVISWYSTLGGHVNVVHVSPVDPHRLAIGTADGYVKIMDLSRPHIKHLCMTPFYQRIQSRVTALAWHPTNESILAFGTGEGRVGYIDPTNTSKSTCIAKPYFKSQIYNIQWAPIKGDKKKLGLYVVSEGQMALYDPSSSQHELVPLLKTNSTFLYSISWLPDYSMLFYIAKDGHIIAYTPKLKVLCKHYFKYRLLEIVWHPNAMDEDGTVEDTASVNKYKNWFAAIANYHTVVVYKFDIESGNNDENIVNIYRGESDLINAISWNPFGSSQLVISWDIGIFQIWDVEAGAITATFENANYEPVTVAIFSPINPDYVISGGKDNSIRIWRISDHPPKDEKGILYKRKKLYKMKEQAEKKESSHSLSKDEDVQVSPNKFLKEARNYLLPKFYGGKNIKAITDLRKIFRWKENQETEGPDEIRKINDVLNIFGTDDAMINLVRENEIMHQKKGKYDYISTLSLFRGDLSTTIQEAIDARRVTPQIIALAPMVSPKLWQTACESYATQLSENKEADPLEIAIYHLACHKVEEALAVLCEGGLFREAVALAKCRMMGKDIIDNVIEKWAVQMRFDGNFEIAAQCYIYLGRYEDAASLLYRRTDLHVLEFLVELTEKIDNEELRKAVIYRYNSFKQAQEEITEYEPTEQELRELLTRGDILLQKQSEQAATDTSDVKCDQDRKNDDAGTDFPQIQEHSSSTEDNVKDEATNNLEATVEVKTISDTNENAYQIDKKNIESSENKMEASEDIPESIKEQKTDDSKGEPRGNAEYIQNELKTEDTLKSDEIKDNIKIKKAERED</sequence>
<feature type="compositionally biased region" description="Polar residues" evidence="2">
    <location>
        <begin position="377"/>
        <end position="388"/>
    </location>
</feature>
<feature type="repeat" description="WD" evidence="1">
    <location>
        <begin position="1226"/>
        <end position="1261"/>
    </location>
</feature>
<dbReference type="GO" id="GO:0005634">
    <property type="term" value="C:nucleus"/>
    <property type="evidence" value="ECO:0007669"/>
    <property type="project" value="TreeGrafter"/>
</dbReference>
<feature type="compositionally biased region" description="Polar residues" evidence="2">
    <location>
        <begin position="600"/>
        <end position="614"/>
    </location>
</feature>
<feature type="compositionally biased region" description="Polar residues" evidence="2">
    <location>
        <begin position="650"/>
        <end position="664"/>
    </location>
</feature>
<feature type="compositionally biased region" description="Basic and acidic residues" evidence="2">
    <location>
        <begin position="1623"/>
        <end position="1633"/>
    </location>
</feature>
<dbReference type="GO" id="GO:0000387">
    <property type="term" value="P:spliceosomal snRNP assembly"/>
    <property type="evidence" value="ECO:0007669"/>
    <property type="project" value="TreeGrafter"/>
</dbReference>
<evidence type="ECO:0000259" key="4">
    <source>
        <dbReference type="Pfam" id="PF23775"/>
    </source>
</evidence>
<dbReference type="InterPro" id="IPR001680">
    <property type="entry name" value="WD40_rpt"/>
</dbReference>
<dbReference type="PANTHER" id="PTHR46362">
    <property type="entry name" value="GEM-ASSOCIATED PROTEIN 5"/>
    <property type="match status" value="1"/>
</dbReference>
<dbReference type="InterPro" id="IPR056421">
    <property type="entry name" value="TPR_GEMI5"/>
</dbReference>
<dbReference type="InParanoid" id="A0A6P7G128"/>
<dbReference type="InterPro" id="IPR056424">
    <property type="entry name" value="Beta-prop_GEMI5_2nd"/>
</dbReference>
<feature type="compositionally biased region" description="Polar residues" evidence="2">
    <location>
        <begin position="453"/>
        <end position="464"/>
    </location>
</feature>
<evidence type="ECO:0000259" key="3">
    <source>
        <dbReference type="Pfam" id="PF23774"/>
    </source>
</evidence>
<feature type="compositionally biased region" description="Low complexity" evidence="2">
    <location>
        <begin position="504"/>
        <end position="514"/>
    </location>
</feature>
<protein>
    <submittedName>
        <fullName evidence="5">Gem-associated protein 5-like isoform X1</fullName>
    </submittedName>
</protein>
<dbReference type="PROSITE" id="PS50082">
    <property type="entry name" value="WD_REPEATS_2"/>
    <property type="match status" value="2"/>
</dbReference>
<dbReference type="Pfam" id="PF00400">
    <property type="entry name" value="WD40"/>
    <property type="match status" value="1"/>
</dbReference>